<dbReference type="AlphaFoldDB" id="A0A084VLJ2"/>
<gene>
    <name evidence="2" type="ORF">ZHAS_00006322</name>
</gene>
<dbReference type="EMBL" id="ATLV01014505">
    <property type="status" value="NOT_ANNOTATED_CDS"/>
    <property type="molecule type" value="Genomic_DNA"/>
</dbReference>
<dbReference type="VEuPathDB" id="VectorBase:ASIC006322"/>
<proteinExistence type="predicted"/>
<evidence type="ECO:0000313" key="3">
    <source>
        <dbReference type="EnsemblMetazoa" id="ASIC006322-PA"/>
    </source>
</evidence>
<dbReference type="EMBL" id="KE524974">
    <property type="protein sequence ID" value="KFB38836.1"/>
    <property type="molecule type" value="Genomic_DNA"/>
</dbReference>
<reference evidence="3" key="2">
    <citation type="submission" date="2020-05" db="UniProtKB">
        <authorList>
            <consortium name="EnsemblMetazoa"/>
        </authorList>
    </citation>
    <scope>IDENTIFICATION</scope>
</reference>
<keyword evidence="4" id="KW-1185">Reference proteome</keyword>
<reference evidence="2 4" key="1">
    <citation type="journal article" date="2014" name="BMC Genomics">
        <title>Genome sequence of Anopheles sinensis provides insight into genetics basis of mosquito competence for malaria parasites.</title>
        <authorList>
            <person name="Zhou D."/>
            <person name="Zhang D."/>
            <person name="Ding G."/>
            <person name="Shi L."/>
            <person name="Hou Q."/>
            <person name="Ye Y."/>
            <person name="Xu Y."/>
            <person name="Zhou H."/>
            <person name="Xiong C."/>
            <person name="Li S."/>
            <person name="Yu J."/>
            <person name="Hong S."/>
            <person name="Yu X."/>
            <person name="Zou P."/>
            <person name="Chen C."/>
            <person name="Chang X."/>
            <person name="Wang W."/>
            <person name="Lv Y."/>
            <person name="Sun Y."/>
            <person name="Ma L."/>
            <person name="Shen B."/>
            <person name="Zhu C."/>
        </authorList>
    </citation>
    <scope>NUCLEOTIDE SEQUENCE [LARGE SCALE GENOMIC DNA]</scope>
</reference>
<evidence type="ECO:0000256" key="1">
    <source>
        <dbReference type="SAM" id="MobiDB-lite"/>
    </source>
</evidence>
<feature type="compositionally biased region" description="Basic residues" evidence="1">
    <location>
        <begin position="21"/>
        <end position="31"/>
    </location>
</feature>
<organism evidence="2">
    <name type="scientific">Anopheles sinensis</name>
    <name type="common">Mosquito</name>
    <dbReference type="NCBI Taxonomy" id="74873"/>
    <lineage>
        <taxon>Eukaryota</taxon>
        <taxon>Metazoa</taxon>
        <taxon>Ecdysozoa</taxon>
        <taxon>Arthropoda</taxon>
        <taxon>Hexapoda</taxon>
        <taxon>Insecta</taxon>
        <taxon>Pterygota</taxon>
        <taxon>Neoptera</taxon>
        <taxon>Endopterygota</taxon>
        <taxon>Diptera</taxon>
        <taxon>Nematocera</taxon>
        <taxon>Culicoidea</taxon>
        <taxon>Culicidae</taxon>
        <taxon>Anophelinae</taxon>
        <taxon>Anopheles</taxon>
    </lineage>
</organism>
<name>A0A084VLJ2_ANOSI</name>
<dbReference type="Proteomes" id="UP000030765">
    <property type="component" value="Unassembled WGS sequence"/>
</dbReference>
<dbReference type="EnsemblMetazoa" id="ASIC006322-RA">
    <property type="protein sequence ID" value="ASIC006322-PA"/>
    <property type="gene ID" value="ASIC006322"/>
</dbReference>
<feature type="compositionally biased region" description="Polar residues" evidence="1">
    <location>
        <begin position="106"/>
        <end position="118"/>
    </location>
</feature>
<feature type="region of interest" description="Disordered" evidence="1">
    <location>
        <begin position="91"/>
        <end position="118"/>
    </location>
</feature>
<evidence type="ECO:0000313" key="4">
    <source>
        <dbReference type="Proteomes" id="UP000030765"/>
    </source>
</evidence>
<feature type="region of interest" description="Disordered" evidence="1">
    <location>
        <begin position="1"/>
        <end position="47"/>
    </location>
</feature>
<sequence length="118" mass="12936">MPQARRGGSRGCWTEVERRWPEKRHSRRGGGKGRQTAASTEAGNRPINALARTLQMLASKATRISYPLRPRNTHCSSDMVHILASNSFASGNPMGRKSMTHPITAFRSSTGPLSASFQ</sequence>
<accession>A0A084VLJ2</accession>
<protein>
    <submittedName>
        <fullName evidence="2 3">Hsp78p</fullName>
    </submittedName>
</protein>
<evidence type="ECO:0000313" key="2">
    <source>
        <dbReference type="EMBL" id="KFB38836.1"/>
    </source>
</evidence>